<evidence type="ECO:0000313" key="1">
    <source>
        <dbReference type="EMBL" id="KAK8945115.1"/>
    </source>
</evidence>
<dbReference type="AlphaFoldDB" id="A0AAP0G918"/>
<dbReference type="Gene3D" id="1.10.340.70">
    <property type="match status" value="1"/>
</dbReference>
<dbReference type="EMBL" id="JBBWWQ010000006">
    <property type="protein sequence ID" value="KAK8945115.1"/>
    <property type="molecule type" value="Genomic_DNA"/>
</dbReference>
<reference evidence="1 2" key="1">
    <citation type="journal article" date="2022" name="Nat. Plants">
        <title>Genomes of leafy and leafless Platanthera orchids illuminate the evolution of mycoheterotrophy.</title>
        <authorList>
            <person name="Li M.H."/>
            <person name="Liu K.W."/>
            <person name="Li Z."/>
            <person name="Lu H.C."/>
            <person name="Ye Q.L."/>
            <person name="Zhang D."/>
            <person name="Wang J.Y."/>
            <person name="Li Y.F."/>
            <person name="Zhong Z.M."/>
            <person name="Liu X."/>
            <person name="Yu X."/>
            <person name="Liu D.K."/>
            <person name="Tu X.D."/>
            <person name="Liu B."/>
            <person name="Hao Y."/>
            <person name="Liao X.Y."/>
            <person name="Jiang Y.T."/>
            <person name="Sun W.H."/>
            <person name="Chen J."/>
            <person name="Chen Y.Q."/>
            <person name="Ai Y."/>
            <person name="Zhai J.W."/>
            <person name="Wu S.S."/>
            <person name="Zhou Z."/>
            <person name="Hsiao Y.Y."/>
            <person name="Wu W.L."/>
            <person name="Chen Y.Y."/>
            <person name="Lin Y.F."/>
            <person name="Hsu J.L."/>
            <person name="Li C.Y."/>
            <person name="Wang Z.W."/>
            <person name="Zhao X."/>
            <person name="Zhong W.Y."/>
            <person name="Ma X.K."/>
            <person name="Ma L."/>
            <person name="Huang J."/>
            <person name="Chen G.Z."/>
            <person name="Huang M.Z."/>
            <person name="Huang L."/>
            <person name="Peng D.H."/>
            <person name="Luo Y.B."/>
            <person name="Zou S.Q."/>
            <person name="Chen S.P."/>
            <person name="Lan S."/>
            <person name="Tsai W.C."/>
            <person name="Van de Peer Y."/>
            <person name="Liu Z.J."/>
        </authorList>
    </citation>
    <scope>NUCLEOTIDE SEQUENCE [LARGE SCALE GENOMIC DNA]</scope>
    <source>
        <strain evidence="1">Lor287</strain>
    </source>
</reference>
<evidence type="ECO:0000313" key="2">
    <source>
        <dbReference type="Proteomes" id="UP001418222"/>
    </source>
</evidence>
<proteinExistence type="predicted"/>
<comment type="caution">
    <text evidence="1">The sequence shown here is derived from an EMBL/GenBank/DDBJ whole genome shotgun (WGS) entry which is preliminary data.</text>
</comment>
<dbReference type="PANTHER" id="PTHR48475">
    <property type="entry name" value="RIBONUCLEASE H"/>
    <property type="match status" value="1"/>
</dbReference>
<dbReference type="PANTHER" id="PTHR48475:SF2">
    <property type="entry name" value="RIBONUCLEASE H"/>
    <property type="match status" value="1"/>
</dbReference>
<name>A0AAP0G918_9ASPA</name>
<accession>A0AAP0G918</accession>
<sequence>MQVDQRPSWMDPFILYLSIGEFHQLVKDKKRFRIKATNYNLISGILYRKTFLSTMTRCVSEEEIPIVLREIHSGECGSHSVARTLEKRILRQGYF</sequence>
<dbReference type="Proteomes" id="UP001418222">
    <property type="component" value="Unassembled WGS sequence"/>
</dbReference>
<gene>
    <name evidence="1" type="ORF">KSP39_PZI007769</name>
</gene>
<organism evidence="1 2">
    <name type="scientific">Platanthera zijinensis</name>
    <dbReference type="NCBI Taxonomy" id="2320716"/>
    <lineage>
        <taxon>Eukaryota</taxon>
        <taxon>Viridiplantae</taxon>
        <taxon>Streptophyta</taxon>
        <taxon>Embryophyta</taxon>
        <taxon>Tracheophyta</taxon>
        <taxon>Spermatophyta</taxon>
        <taxon>Magnoliopsida</taxon>
        <taxon>Liliopsida</taxon>
        <taxon>Asparagales</taxon>
        <taxon>Orchidaceae</taxon>
        <taxon>Orchidoideae</taxon>
        <taxon>Orchideae</taxon>
        <taxon>Orchidinae</taxon>
        <taxon>Platanthera</taxon>
    </lineage>
</organism>
<protein>
    <submittedName>
        <fullName evidence="1">Uncharacterized protein</fullName>
    </submittedName>
</protein>
<keyword evidence="2" id="KW-1185">Reference proteome</keyword>